<dbReference type="Pfam" id="PF00497">
    <property type="entry name" value="SBP_bac_3"/>
    <property type="match status" value="1"/>
</dbReference>
<dbReference type="Pfam" id="PF01464">
    <property type="entry name" value="SLT"/>
    <property type="match status" value="1"/>
</dbReference>
<evidence type="ECO:0000256" key="3">
    <source>
        <dbReference type="ARBA" id="ARBA00023237"/>
    </source>
</evidence>
<dbReference type="InterPro" id="IPR008258">
    <property type="entry name" value="Transglycosylase_SLT_dom_1"/>
</dbReference>
<sequence>MFHAPRLFVASLLGAWLALAPACTKNEPSAPASTTAAPAATKHAPAPAATPAPAAAEPAATPVPPSASSPAAAAAAETPESPAIAETTTRQLNLENKPWTGDFDAILERRMIRALVPYSRTLYFTDKGRERGLSAELLRDFERYLNQKYAKSLGKRPITLYLIPTTRDRLLPDLAAGLGDIAAGNLTETPARLKIVDFVTPRDRKPVRELLITGPQSAPITRLEDLAGRRVHVRPATSYYESVHVLSGKLVRAGKPAIRIVPLPDALEDEDILEMLNAGLLEYVVVDDWKARIWAQVLPAIRVHEDLALREGGYIGWATRKNSPQLDAAINDFYANYARKQGVIDYRVAQFNKQVKQITNNTGDADWQRFQTVVELFRKYGTQYDFDPVMLAAQGYQESRLRQDAKSHVGAIGVMQVMPATGKELRVGDIREVEPNIHAGAKYMDQLMTRYFQDAHFSEDVRPLFAFAAYNAGPGNIAKMRREAAARGLNPDKWFNNVEIVTAEKIGIETTTYVRNIYKYYCAYKLALQQVEARRRAREQVAASAPADD</sequence>
<keyword evidence="3" id="KW-0472">Membrane</keyword>
<feature type="compositionally biased region" description="Low complexity" evidence="4">
    <location>
        <begin position="68"/>
        <end position="89"/>
    </location>
</feature>
<evidence type="ECO:0000313" key="7">
    <source>
        <dbReference type="EMBL" id="MDR7134236.1"/>
    </source>
</evidence>
<dbReference type="InterPro" id="IPR001638">
    <property type="entry name" value="Solute-binding_3/MltF_N"/>
</dbReference>
<comment type="caution">
    <text evidence="7">The sequence shown here is derived from an EMBL/GenBank/DDBJ whole genome shotgun (WGS) entry which is preliminary data.</text>
</comment>
<evidence type="ECO:0000313" key="8">
    <source>
        <dbReference type="Proteomes" id="UP001251524"/>
    </source>
</evidence>
<keyword evidence="5" id="KW-0732">Signal</keyword>
<dbReference type="SMART" id="SM00062">
    <property type="entry name" value="PBPb"/>
    <property type="match status" value="1"/>
</dbReference>
<name>A0ABU1W9L0_9GAMM</name>
<feature type="compositionally biased region" description="Low complexity" evidence="4">
    <location>
        <begin position="27"/>
        <end position="60"/>
    </location>
</feature>
<organism evidence="7 8">
    <name type="scientific">Lysobacter niastensis</name>
    <dbReference type="NCBI Taxonomy" id="380629"/>
    <lineage>
        <taxon>Bacteria</taxon>
        <taxon>Pseudomonadati</taxon>
        <taxon>Pseudomonadota</taxon>
        <taxon>Gammaproteobacteria</taxon>
        <taxon>Lysobacterales</taxon>
        <taxon>Lysobacteraceae</taxon>
        <taxon>Lysobacter</taxon>
    </lineage>
</organism>
<dbReference type="CDD" id="cd13403">
    <property type="entry name" value="MLTF-like"/>
    <property type="match status" value="1"/>
</dbReference>
<comment type="similarity">
    <text evidence="2">Belongs to the transglycosylase Slt family.</text>
</comment>
<dbReference type="CDD" id="cd01009">
    <property type="entry name" value="PBP2_YfhD_N"/>
    <property type="match status" value="1"/>
</dbReference>
<gene>
    <name evidence="7" type="ORF">J2X06_001420</name>
</gene>
<feature type="chain" id="PRO_5046353340" evidence="5">
    <location>
        <begin position="23"/>
        <end position="549"/>
    </location>
</feature>
<dbReference type="SUPFAM" id="SSF53850">
    <property type="entry name" value="Periplasmic binding protein-like II"/>
    <property type="match status" value="1"/>
</dbReference>
<proteinExistence type="inferred from homology"/>
<dbReference type="PANTHER" id="PTHR37423:SF2">
    <property type="entry name" value="MEMBRANE-BOUND LYTIC MUREIN TRANSGLYCOSYLASE C"/>
    <property type="match status" value="1"/>
</dbReference>
<evidence type="ECO:0000259" key="6">
    <source>
        <dbReference type="SMART" id="SM00062"/>
    </source>
</evidence>
<dbReference type="PANTHER" id="PTHR37423">
    <property type="entry name" value="SOLUBLE LYTIC MUREIN TRANSGLYCOSYLASE-RELATED"/>
    <property type="match status" value="1"/>
</dbReference>
<evidence type="ECO:0000256" key="4">
    <source>
        <dbReference type="SAM" id="MobiDB-lite"/>
    </source>
</evidence>
<protein>
    <submittedName>
        <fullName evidence="7">Membrane-bound lytic murein transglycosylase MltF</fullName>
    </submittedName>
</protein>
<feature type="region of interest" description="Disordered" evidence="4">
    <location>
        <begin position="25"/>
        <end position="92"/>
    </location>
</feature>
<dbReference type="InterPro" id="IPR023346">
    <property type="entry name" value="Lysozyme-like_dom_sf"/>
</dbReference>
<dbReference type="Gene3D" id="1.10.530.10">
    <property type="match status" value="1"/>
</dbReference>
<dbReference type="Proteomes" id="UP001251524">
    <property type="component" value="Unassembled WGS sequence"/>
</dbReference>
<dbReference type="Gene3D" id="3.40.190.10">
    <property type="entry name" value="Periplasmic binding protein-like II"/>
    <property type="match status" value="2"/>
</dbReference>
<evidence type="ECO:0000256" key="5">
    <source>
        <dbReference type="SAM" id="SignalP"/>
    </source>
</evidence>
<evidence type="ECO:0000256" key="2">
    <source>
        <dbReference type="ARBA" id="ARBA00007734"/>
    </source>
</evidence>
<accession>A0ABU1W9L0</accession>
<dbReference type="RefSeq" id="WP_310060145.1">
    <property type="nucleotide sequence ID" value="NZ_JAVDVY010000001.1"/>
</dbReference>
<keyword evidence="3" id="KW-0998">Cell outer membrane</keyword>
<reference evidence="7 8" key="1">
    <citation type="submission" date="2023-07" db="EMBL/GenBank/DDBJ databases">
        <title>Sorghum-associated microbial communities from plants grown in Nebraska, USA.</title>
        <authorList>
            <person name="Schachtman D."/>
        </authorList>
    </citation>
    <scope>NUCLEOTIDE SEQUENCE [LARGE SCALE GENOMIC DNA]</scope>
    <source>
        <strain evidence="7 8">BE198</strain>
    </source>
</reference>
<feature type="signal peptide" evidence="5">
    <location>
        <begin position="1"/>
        <end position="22"/>
    </location>
</feature>
<keyword evidence="8" id="KW-1185">Reference proteome</keyword>
<evidence type="ECO:0000256" key="1">
    <source>
        <dbReference type="ARBA" id="ARBA00004339"/>
    </source>
</evidence>
<dbReference type="EMBL" id="JAVDVY010000001">
    <property type="protein sequence ID" value="MDR7134236.1"/>
    <property type="molecule type" value="Genomic_DNA"/>
</dbReference>
<dbReference type="SUPFAM" id="SSF53955">
    <property type="entry name" value="Lysozyme-like"/>
    <property type="match status" value="1"/>
</dbReference>
<feature type="domain" description="Solute-binding protein family 3/N-terminal" evidence="6">
    <location>
        <begin position="111"/>
        <end position="366"/>
    </location>
</feature>
<comment type="subcellular location">
    <subcellularLocation>
        <location evidence="1">Cell outer membrane</location>
        <topology evidence="1">Peripheral membrane protein</topology>
    </subcellularLocation>
</comment>